<evidence type="ECO:0000313" key="1">
    <source>
        <dbReference type="EMBL" id="NRT21020.1"/>
    </source>
</evidence>
<dbReference type="RefSeq" id="WP_173811780.1">
    <property type="nucleotide sequence ID" value="NZ_JABSNP010000024.1"/>
</dbReference>
<accession>A0ABX2FXC9</accession>
<proteinExistence type="predicted"/>
<keyword evidence="2" id="KW-1185">Reference proteome</keyword>
<reference evidence="1 2" key="1">
    <citation type="submission" date="2020-05" db="EMBL/GenBank/DDBJ databases">
        <title>Genomic Encyclopedia of Type Strains, Phase IV (KMG-V): Genome sequencing to study the core and pangenomes of soil and plant-associated prokaryotes.</title>
        <authorList>
            <person name="Whitman W."/>
        </authorList>
    </citation>
    <scope>NUCLEOTIDE SEQUENCE [LARGE SCALE GENOMIC DNA]</scope>
    <source>
        <strain evidence="1 2">9A</strain>
    </source>
</reference>
<evidence type="ECO:0000313" key="2">
    <source>
        <dbReference type="Proteomes" id="UP000779507"/>
    </source>
</evidence>
<protein>
    <submittedName>
        <fullName evidence="1">Uncharacterized protein</fullName>
    </submittedName>
</protein>
<organism evidence="1 2">
    <name type="scientific">Hymenobacter caeli</name>
    <dbReference type="NCBI Taxonomy" id="2735894"/>
    <lineage>
        <taxon>Bacteria</taxon>
        <taxon>Pseudomonadati</taxon>
        <taxon>Bacteroidota</taxon>
        <taxon>Cytophagia</taxon>
        <taxon>Cytophagales</taxon>
        <taxon>Hymenobacteraceae</taxon>
        <taxon>Hymenobacter</taxon>
    </lineage>
</organism>
<dbReference type="Proteomes" id="UP000779507">
    <property type="component" value="Unassembled WGS sequence"/>
</dbReference>
<gene>
    <name evidence="1" type="ORF">HNP98_003865</name>
</gene>
<name>A0ABX2FXC9_9BACT</name>
<dbReference type="EMBL" id="JABSNP010000024">
    <property type="protein sequence ID" value="NRT21020.1"/>
    <property type="molecule type" value="Genomic_DNA"/>
</dbReference>
<sequence length="158" mass="17471">MAFASRVMDQFVTDFMQVAYRPDLGQVAGRWLRSVTEDELRAGYDALRHAALAHGCGYWLIDSRRRTNRSLNGPEWVLTEFLPRVQRELVKPLCVCFLVLPNYLQAVEAETDPAASPRAPAPGSPVQFARFTDEGAANAWLVQWQGASGWPGPAAGVP</sequence>
<comment type="caution">
    <text evidence="1">The sequence shown here is derived from an EMBL/GenBank/DDBJ whole genome shotgun (WGS) entry which is preliminary data.</text>
</comment>